<dbReference type="Proteomes" id="UP001066276">
    <property type="component" value="Chromosome 9"/>
</dbReference>
<protein>
    <submittedName>
        <fullName evidence="1">Uncharacterized protein</fullName>
    </submittedName>
</protein>
<evidence type="ECO:0000313" key="2">
    <source>
        <dbReference type="Proteomes" id="UP001066276"/>
    </source>
</evidence>
<gene>
    <name evidence="1" type="ORF">NDU88_003034</name>
</gene>
<name>A0AAV7MR50_PLEWA</name>
<dbReference type="EMBL" id="JANPWB010000013">
    <property type="protein sequence ID" value="KAJ1105629.1"/>
    <property type="molecule type" value="Genomic_DNA"/>
</dbReference>
<keyword evidence="2" id="KW-1185">Reference proteome</keyword>
<proteinExistence type="predicted"/>
<sequence>MIPGRSVRSSKTTEAQVNMLDYSQDGKLHVHKLNQKAVGEISPEARALQMYNPLKDVNQTSDVATVPWAQTQASKLASHPLLW</sequence>
<organism evidence="1 2">
    <name type="scientific">Pleurodeles waltl</name>
    <name type="common">Iberian ribbed newt</name>
    <dbReference type="NCBI Taxonomy" id="8319"/>
    <lineage>
        <taxon>Eukaryota</taxon>
        <taxon>Metazoa</taxon>
        <taxon>Chordata</taxon>
        <taxon>Craniata</taxon>
        <taxon>Vertebrata</taxon>
        <taxon>Euteleostomi</taxon>
        <taxon>Amphibia</taxon>
        <taxon>Batrachia</taxon>
        <taxon>Caudata</taxon>
        <taxon>Salamandroidea</taxon>
        <taxon>Salamandridae</taxon>
        <taxon>Pleurodelinae</taxon>
        <taxon>Pleurodeles</taxon>
    </lineage>
</organism>
<evidence type="ECO:0000313" key="1">
    <source>
        <dbReference type="EMBL" id="KAJ1105629.1"/>
    </source>
</evidence>
<reference evidence="1" key="1">
    <citation type="journal article" date="2022" name="bioRxiv">
        <title>Sequencing and chromosome-scale assembly of the giantPleurodeles waltlgenome.</title>
        <authorList>
            <person name="Brown T."/>
            <person name="Elewa A."/>
            <person name="Iarovenko S."/>
            <person name="Subramanian E."/>
            <person name="Araus A.J."/>
            <person name="Petzold A."/>
            <person name="Susuki M."/>
            <person name="Suzuki K.-i.T."/>
            <person name="Hayashi T."/>
            <person name="Toyoda A."/>
            <person name="Oliveira C."/>
            <person name="Osipova E."/>
            <person name="Leigh N.D."/>
            <person name="Simon A."/>
            <person name="Yun M.H."/>
        </authorList>
    </citation>
    <scope>NUCLEOTIDE SEQUENCE</scope>
    <source>
        <strain evidence="1">20211129_DDA</strain>
        <tissue evidence="1">Liver</tissue>
    </source>
</reference>
<accession>A0AAV7MR50</accession>
<comment type="caution">
    <text evidence="1">The sequence shown here is derived from an EMBL/GenBank/DDBJ whole genome shotgun (WGS) entry which is preliminary data.</text>
</comment>
<dbReference type="AlphaFoldDB" id="A0AAV7MR50"/>